<reference evidence="8 9" key="1">
    <citation type="journal article" date="2018" name="Syst. Appl. Microbiol.">
        <title>Ereboglobus luteus gen. nov. sp. nov. from cockroach guts, and new insights into the oxygen relationship of the genera Opitutus and Didymococcus (Verrucomicrobia: Opitutaceae).</title>
        <authorList>
            <person name="Tegtmeier D."/>
            <person name="Belitz A."/>
            <person name="Radek R."/>
            <person name="Heimerl T."/>
            <person name="Brune A."/>
        </authorList>
    </citation>
    <scope>NUCLEOTIDE SEQUENCE [LARGE SCALE GENOMIC DNA]</scope>
    <source>
        <strain evidence="8 9">Ho45</strain>
    </source>
</reference>
<dbReference type="InterPro" id="IPR000322">
    <property type="entry name" value="Glyco_hydro_31_TIM"/>
</dbReference>
<keyword evidence="2" id="KW-0378">Hydrolase</keyword>
<dbReference type="EMBL" id="CP023004">
    <property type="protein sequence ID" value="AWI10258.1"/>
    <property type="molecule type" value="Genomic_DNA"/>
</dbReference>
<accession>A0A2U8E5P4</accession>
<dbReference type="OrthoDB" id="176168at2"/>
<dbReference type="Gene3D" id="2.60.40.1760">
    <property type="entry name" value="glycosyl hydrolase (family 31)"/>
    <property type="match status" value="1"/>
</dbReference>
<dbReference type="PANTHER" id="PTHR22762">
    <property type="entry name" value="ALPHA-GLUCOSIDASE"/>
    <property type="match status" value="1"/>
</dbReference>
<dbReference type="Proteomes" id="UP000244896">
    <property type="component" value="Chromosome"/>
</dbReference>
<dbReference type="SUPFAM" id="SSF51445">
    <property type="entry name" value="(Trans)glycosidases"/>
    <property type="match status" value="1"/>
</dbReference>
<dbReference type="GO" id="GO:0005975">
    <property type="term" value="P:carbohydrate metabolic process"/>
    <property type="evidence" value="ECO:0007669"/>
    <property type="project" value="InterPro"/>
</dbReference>
<dbReference type="AlphaFoldDB" id="A0A2U8E5P4"/>
<protein>
    <recommendedName>
        <fullName evidence="10">ABC transporter substrate-binding protein</fullName>
    </recommendedName>
</protein>
<dbReference type="RefSeq" id="WP_108826162.1">
    <property type="nucleotide sequence ID" value="NZ_CP023004.1"/>
</dbReference>
<comment type="similarity">
    <text evidence="1 2">Belongs to the glycosyl hydrolase 31 family.</text>
</comment>
<feature type="domain" description="Glycoside hydrolase family 31 N-terminal" evidence="5">
    <location>
        <begin position="96"/>
        <end position="165"/>
    </location>
</feature>
<dbReference type="InterPro" id="IPR013780">
    <property type="entry name" value="Glyco_hydro_b"/>
</dbReference>
<feature type="chain" id="PRO_5016074521" description="ABC transporter substrate-binding protein" evidence="3">
    <location>
        <begin position="29"/>
        <end position="737"/>
    </location>
</feature>
<feature type="domain" description="DUF5110" evidence="6">
    <location>
        <begin position="667"/>
        <end position="711"/>
    </location>
</feature>
<dbReference type="InterPro" id="IPR011013">
    <property type="entry name" value="Gal_mutarotase_sf_dom"/>
</dbReference>
<evidence type="ECO:0000256" key="3">
    <source>
        <dbReference type="SAM" id="SignalP"/>
    </source>
</evidence>
<keyword evidence="2" id="KW-0326">Glycosidase</keyword>
<feature type="domain" description="Glycosyl hydrolase family 31 C-terminal" evidence="7">
    <location>
        <begin position="581"/>
        <end position="650"/>
    </location>
</feature>
<evidence type="ECO:0000259" key="4">
    <source>
        <dbReference type="Pfam" id="PF01055"/>
    </source>
</evidence>
<name>A0A2U8E5P4_9BACT</name>
<dbReference type="Gene3D" id="2.60.40.1180">
    <property type="entry name" value="Golgi alpha-mannosidase II"/>
    <property type="match status" value="2"/>
</dbReference>
<dbReference type="Pfam" id="PF13802">
    <property type="entry name" value="Gal_mutarotas_2"/>
    <property type="match status" value="1"/>
</dbReference>
<evidence type="ECO:0000259" key="6">
    <source>
        <dbReference type="Pfam" id="PF17137"/>
    </source>
</evidence>
<evidence type="ECO:0000259" key="7">
    <source>
        <dbReference type="Pfam" id="PF21365"/>
    </source>
</evidence>
<keyword evidence="3" id="KW-0732">Signal</keyword>
<proteinExistence type="inferred from homology"/>
<evidence type="ECO:0000256" key="1">
    <source>
        <dbReference type="ARBA" id="ARBA00007806"/>
    </source>
</evidence>
<organism evidence="8 9">
    <name type="scientific">Ereboglobus luteus</name>
    <dbReference type="NCBI Taxonomy" id="1796921"/>
    <lineage>
        <taxon>Bacteria</taxon>
        <taxon>Pseudomonadati</taxon>
        <taxon>Verrucomicrobiota</taxon>
        <taxon>Opitutia</taxon>
        <taxon>Opitutales</taxon>
        <taxon>Opitutaceae</taxon>
        <taxon>Ereboglobus</taxon>
    </lineage>
</organism>
<gene>
    <name evidence="8" type="ORF">CKA38_14245</name>
</gene>
<dbReference type="InterPro" id="IPR025887">
    <property type="entry name" value="Glyco_hydro_31_N_dom"/>
</dbReference>
<sequence length="737" mass="82299">MTTLRLLKTAACALFLSALQPFSPSAFSSAPPPKITPTWTEVAPGVWKAVIGTPDDYTLLGAAGNFAPLKDALAAMPAAKFPLHRDEIIGRLVNGKTTLRFPLGNREDIYGLGVEFSSVHRNGQIFQLHVDHYSQKQNISGRTHAPVPFYISDKGYGVFINAARYLNVNVGVSVRLDSKNKPEPVDRNPVVPEKTKWSSMPRSDSIEFLVPAAGAEVYVFAGPTPMDAVRRYNLFCGGGALPPKWGLGFMSRMPAKTTADEALAEVRRFREKGFPLDMLGLEPGWHSASYPCTFEWNKDRFPEPEKFLAELEKLNASANLWFNPYVSPRSTELHGKLLPYAADHLVWNGIVPDYTMPEARKIFSDHITKNVIRSHPAGLGGFKIDEVDGYDRYLWADVTIFPSGRDAEQLRQTYGLLMQKMVYDIYRGLNRRTFGQVRGSNGGASPLGFGIYNDNYNYNDYITAVGNASFAGVLWSPEVRGSKGLDQLRRIQAVCWSPLALLNGWNSTAKLWDSEQYAADVRDAIVLRMRLLPYWYASFAQYRYEGTPVIRPMQLLGGMKLAVTTETGKLDDTENPYELGKVSEVRDQYMVGDNILVAPISASVKERKVILPPGKWYDFYTGKYVGANETITVTPPPSQIPLFVRDGGIVPMVPERHWAPGPDEMLPLEVRHYGAAPGSYAVYDDDGVTFDHERGDFSWTTLEVKRDAKGKLTGRVIPDKSGNKWRYSTVTWVFMTK</sequence>
<evidence type="ECO:0000313" key="8">
    <source>
        <dbReference type="EMBL" id="AWI10258.1"/>
    </source>
</evidence>
<dbReference type="Gene3D" id="3.20.20.80">
    <property type="entry name" value="Glycosidases"/>
    <property type="match status" value="1"/>
</dbReference>
<dbReference type="PANTHER" id="PTHR22762:SF144">
    <property type="entry name" value="ALPHA-XYLOSIDASE"/>
    <property type="match status" value="1"/>
</dbReference>
<dbReference type="InterPro" id="IPR048395">
    <property type="entry name" value="Glyco_hydro_31_C"/>
</dbReference>
<dbReference type="Pfam" id="PF01055">
    <property type="entry name" value="Glyco_hydro_31_2nd"/>
    <property type="match status" value="1"/>
</dbReference>
<feature type="signal peptide" evidence="3">
    <location>
        <begin position="1"/>
        <end position="28"/>
    </location>
</feature>
<dbReference type="Pfam" id="PF21365">
    <property type="entry name" value="Glyco_hydro_31_3rd"/>
    <property type="match status" value="1"/>
</dbReference>
<dbReference type="InterPro" id="IPR017853">
    <property type="entry name" value="GH"/>
</dbReference>
<dbReference type="InterPro" id="IPR033403">
    <property type="entry name" value="DUF5110"/>
</dbReference>
<evidence type="ECO:0000259" key="5">
    <source>
        <dbReference type="Pfam" id="PF13802"/>
    </source>
</evidence>
<dbReference type="KEGG" id="elut:CKA38_14245"/>
<keyword evidence="9" id="KW-1185">Reference proteome</keyword>
<dbReference type="SUPFAM" id="SSF51011">
    <property type="entry name" value="Glycosyl hydrolase domain"/>
    <property type="match status" value="1"/>
</dbReference>
<evidence type="ECO:0000256" key="2">
    <source>
        <dbReference type="RuleBase" id="RU361185"/>
    </source>
</evidence>
<evidence type="ECO:0008006" key="10">
    <source>
        <dbReference type="Google" id="ProtNLM"/>
    </source>
</evidence>
<dbReference type="GO" id="GO:0030246">
    <property type="term" value="F:carbohydrate binding"/>
    <property type="evidence" value="ECO:0007669"/>
    <property type="project" value="InterPro"/>
</dbReference>
<dbReference type="CDD" id="cd14752">
    <property type="entry name" value="GH31_N"/>
    <property type="match status" value="1"/>
</dbReference>
<dbReference type="Pfam" id="PF17137">
    <property type="entry name" value="DUF5110"/>
    <property type="match status" value="1"/>
</dbReference>
<feature type="domain" description="Glycoside hydrolase family 31 TIM barrel" evidence="4">
    <location>
        <begin position="240"/>
        <end position="537"/>
    </location>
</feature>
<evidence type="ECO:0000313" key="9">
    <source>
        <dbReference type="Proteomes" id="UP000244896"/>
    </source>
</evidence>
<dbReference type="GO" id="GO:0004553">
    <property type="term" value="F:hydrolase activity, hydrolyzing O-glycosyl compounds"/>
    <property type="evidence" value="ECO:0007669"/>
    <property type="project" value="InterPro"/>
</dbReference>
<dbReference type="SUPFAM" id="SSF74650">
    <property type="entry name" value="Galactose mutarotase-like"/>
    <property type="match status" value="1"/>
</dbReference>